<proteinExistence type="predicted"/>
<evidence type="ECO:0000256" key="2">
    <source>
        <dbReference type="SAM" id="Phobius"/>
    </source>
</evidence>
<evidence type="ECO:0000313" key="4">
    <source>
        <dbReference type="Proteomes" id="UP000233551"/>
    </source>
</evidence>
<organism evidence="3 4">
    <name type="scientific">Punica granatum</name>
    <name type="common">Pomegranate</name>
    <dbReference type="NCBI Taxonomy" id="22663"/>
    <lineage>
        <taxon>Eukaryota</taxon>
        <taxon>Viridiplantae</taxon>
        <taxon>Streptophyta</taxon>
        <taxon>Embryophyta</taxon>
        <taxon>Tracheophyta</taxon>
        <taxon>Spermatophyta</taxon>
        <taxon>Magnoliopsida</taxon>
        <taxon>eudicotyledons</taxon>
        <taxon>Gunneridae</taxon>
        <taxon>Pentapetalae</taxon>
        <taxon>rosids</taxon>
        <taxon>malvids</taxon>
        <taxon>Myrtales</taxon>
        <taxon>Lythraceae</taxon>
        <taxon>Punica</taxon>
    </lineage>
</organism>
<keyword evidence="2" id="KW-0812">Transmembrane</keyword>
<accession>A0A2I0HIE2</accession>
<feature type="compositionally biased region" description="Gly residues" evidence="1">
    <location>
        <begin position="57"/>
        <end position="80"/>
    </location>
</feature>
<keyword evidence="4" id="KW-1185">Reference proteome</keyword>
<feature type="region of interest" description="Disordered" evidence="1">
    <location>
        <begin position="45"/>
        <end position="80"/>
    </location>
</feature>
<dbReference type="EMBL" id="PGOL01009077">
    <property type="protein sequence ID" value="PKI31270.1"/>
    <property type="molecule type" value="Genomic_DNA"/>
</dbReference>
<keyword evidence="2" id="KW-0472">Membrane</keyword>
<keyword evidence="2" id="KW-1133">Transmembrane helix</keyword>
<dbReference type="Proteomes" id="UP000233551">
    <property type="component" value="Unassembled WGS sequence"/>
</dbReference>
<name>A0A2I0HIE2_PUNGR</name>
<feature type="transmembrane region" description="Helical" evidence="2">
    <location>
        <begin position="20"/>
        <end position="43"/>
    </location>
</feature>
<dbReference type="AlphaFoldDB" id="A0A2I0HIE2"/>
<protein>
    <submittedName>
        <fullName evidence="3">Uncharacterized protein</fullName>
    </submittedName>
</protein>
<evidence type="ECO:0000313" key="3">
    <source>
        <dbReference type="EMBL" id="PKI31270.1"/>
    </source>
</evidence>
<reference evidence="3 4" key="1">
    <citation type="submission" date="2017-11" db="EMBL/GenBank/DDBJ databases">
        <title>De-novo sequencing of pomegranate (Punica granatum L.) genome.</title>
        <authorList>
            <person name="Akparov Z."/>
            <person name="Amiraslanov A."/>
            <person name="Hajiyeva S."/>
            <person name="Abbasov M."/>
            <person name="Kaur K."/>
            <person name="Hamwieh A."/>
            <person name="Solovyev V."/>
            <person name="Salamov A."/>
            <person name="Braich B."/>
            <person name="Kosarev P."/>
            <person name="Mahmoud A."/>
            <person name="Hajiyev E."/>
            <person name="Babayeva S."/>
            <person name="Izzatullayeva V."/>
            <person name="Mammadov A."/>
            <person name="Mammadov A."/>
            <person name="Sharifova S."/>
            <person name="Ojaghi J."/>
            <person name="Eynullazada K."/>
            <person name="Bayramov B."/>
            <person name="Abdulazimova A."/>
            <person name="Shahmuradov I."/>
        </authorList>
    </citation>
    <scope>NUCLEOTIDE SEQUENCE [LARGE SCALE GENOMIC DNA]</scope>
    <source>
        <strain evidence="4">cv. AG2017</strain>
        <tissue evidence="3">Leaf</tissue>
    </source>
</reference>
<gene>
    <name evidence="3" type="ORF">CRG98_048340</name>
</gene>
<comment type="caution">
    <text evidence="3">The sequence shown here is derived from an EMBL/GenBank/DDBJ whole genome shotgun (WGS) entry which is preliminary data.</text>
</comment>
<evidence type="ECO:0000256" key="1">
    <source>
        <dbReference type="SAM" id="MobiDB-lite"/>
    </source>
</evidence>
<sequence>MAREIALLVDSYGSGSGSGGVLFVLCAVVFSLTVISMVVFACGDSSNGSHRRRRHGGGGGGGCGGGGGGGGCGGGGGGGC</sequence>